<comment type="caution">
    <text evidence="3">The sequence shown here is derived from an EMBL/GenBank/DDBJ whole genome shotgun (WGS) entry which is preliminary data.</text>
</comment>
<evidence type="ECO:0000313" key="3">
    <source>
        <dbReference type="EMBL" id="POZ87579.1"/>
    </source>
</evidence>
<organism evidence="3 4">
    <name type="scientific">Burkholderia contaminans</name>
    <dbReference type="NCBI Taxonomy" id="488447"/>
    <lineage>
        <taxon>Bacteria</taxon>
        <taxon>Pseudomonadati</taxon>
        <taxon>Pseudomonadota</taxon>
        <taxon>Betaproteobacteria</taxon>
        <taxon>Burkholderiales</taxon>
        <taxon>Burkholderiaceae</taxon>
        <taxon>Burkholderia</taxon>
        <taxon>Burkholderia cepacia complex</taxon>
    </lineage>
</organism>
<dbReference type="Pfam" id="PF06476">
    <property type="entry name" value="DUF1090"/>
    <property type="match status" value="1"/>
</dbReference>
<gene>
    <name evidence="3" type="ORF">C3743_02035</name>
</gene>
<dbReference type="Proteomes" id="UP000238655">
    <property type="component" value="Chromosome 2"/>
</dbReference>
<reference evidence="3 4" key="1">
    <citation type="submission" date="2018-01" db="EMBL/GenBank/DDBJ databases">
        <title>Successful Treatment of Persistent Burkholderia cepacia Bacteremia with Ceftazidime-Avibactam.</title>
        <authorList>
            <person name="Tamma P."/>
            <person name="Fan Y."/>
            <person name="Bergman Y."/>
            <person name="Sick-Samuels A."/>
            <person name="Hsu A."/>
            <person name="Timp W."/>
            <person name="Simner P."/>
        </authorList>
    </citation>
    <scope>NUCLEOTIDE SEQUENCE [LARGE SCALE GENOMIC DNA]</scope>
    <source>
        <strain evidence="3 4">170816</strain>
    </source>
</reference>
<dbReference type="AlphaFoldDB" id="A0A2S5E8C6"/>
<protein>
    <submittedName>
        <fullName evidence="3">DUF1090 domain-containing protein</fullName>
    </submittedName>
</protein>
<feature type="coiled-coil region" evidence="1">
    <location>
        <begin position="70"/>
        <end position="137"/>
    </location>
</feature>
<keyword evidence="1" id="KW-0175">Coiled coil</keyword>
<evidence type="ECO:0000256" key="2">
    <source>
        <dbReference type="SAM" id="SignalP"/>
    </source>
</evidence>
<sequence>MKKTLVALAVPVALLASTGAFADTQDCATRIRALQTQIDNAKRFGNAPQAMRQQAALDQVKAHCTDAGQLARAERKVADKQRDLQRAQDEVHEAQARIHEAEALGDAKQLNKAQRKLADKQIKLRNATRDLHDAQIDRDALKG</sequence>
<dbReference type="EMBL" id="PQVP01000001">
    <property type="protein sequence ID" value="POZ87579.1"/>
    <property type="molecule type" value="Genomic_DNA"/>
</dbReference>
<feature type="chain" id="PRO_5015633149" evidence="2">
    <location>
        <begin position="23"/>
        <end position="143"/>
    </location>
</feature>
<evidence type="ECO:0000313" key="4">
    <source>
        <dbReference type="Proteomes" id="UP000238655"/>
    </source>
</evidence>
<proteinExistence type="predicted"/>
<feature type="signal peptide" evidence="2">
    <location>
        <begin position="1"/>
        <end position="22"/>
    </location>
</feature>
<evidence type="ECO:0000256" key="1">
    <source>
        <dbReference type="SAM" id="Coils"/>
    </source>
</evidence>
<dbReference type="RefSeq" id="WP_089463564.1">
    <property type="nucleotide sequence ID" value="NZ_CM009576.1"/>
</dbReference>
<accession>A0A2S5E8C6</accession>
<keyword evidence="2" id="KW-0732">Signal</keyword>
<dbReference type="InterPro" id="IPR009468">
    <property type="entry name" value="DUF1090"/>
</dbReference>
<name>A0A2S5E8C6_9BURK</name>